<feature type="domain" description="Ketopantoate reductase C-terminal" evidence="5">
    <location>
        <begin position="256"/>
        <end position="397"/>
    </location>
</feature>
<feature type="domain" description="Ketopantoate reductase N-terminal" evidence="4">
    <location>
        <begin position="48"/>
        <end position="220"/>
    </location>
</feature>
<organism evidence="6 7">
    <name type="scientific">Thielaviopsis punctulata</name>
    <dbReference type="NCBI Taxonomy" id="72032"/>
    <lineage>
        <taxon>Eukaryota</taxon>
        <taxon>Fungi</taxon>
        <taxon>Dikarya</taxon>
        <taxon>Ascomycota</taxon>
        <taxon>Pezizomycotina</taxon>
        <taxon>Sordariomycetes</taxon>
        <taxon>Hypocreomycetidae</taxon>
        <taxon>Microascales</taxon>
        <taxon>Ceratocystidaceae</taxon>
        <taxon>Thielaviopsis</taxon>
    </lineage>
</organism>
<evidence type="ECO:0000256" key="2">
    <source>
        <dbReference type="ARBA" id="ARBA00022857"/>
    </source>
</evidence>
<evidence type="ECO:0000259" key="4">
    <source>
        <dbReference type="Pfam" id="PF02558"/>
    </source>
</evidence>
<dbReference type="OrthoDB" id="73846at2759"/>
<dbReference type="InterPro" id="IPR036291">
    <property type="entry name" value="NAD(P)-bd_dom_sf"/>
</dbReference>
<name>A0A0F4ZB10_9PEZI</name>
<dbReference type="InterPro" id="IPR050838">
    <property type="entry name" value="Ketopantoate_reductase"/>
</dbReference>
<dbReference type="Proteomes" id="UP000033483">
    <property type="component" value="Unassembled WGS sequence"/>
</dbReference>
<dbReference type="SUPFAM" id="SSF51735">
    <property type="entry name" value="NAD(P)-binding Rossmann-fold domains"/>
    <property type="match status" value="1"/>
</dbReference>
<evidence type="ECO:0000256" key="3">
    <source>
        <dbReference type="ARBA" id="ARBA00023002"/>
    </source>
</evidence>
<dbReference type="Gene3D" id="3.40.50.720">
    <property type="entry name" value="NAD(P)-binding Rossmann-like Domain"/>
    <property type="match status" value="1"/>
</dbReference>
<keyword evidence="7" id="KW-1185">Reference proteome</keyword>
<accession>A0A0F4ZB10</accession>
<evidence type="ECO:0000259" key="5">
    <source>
        <dbReference type="Pfam" id="PF08546"/>
    </source>
</evidence>
<dbReference type="Pfam" id="PF02558">
    <property type="entry name" value="ApbA"/>
    <property type="match status" value="1"/>
</dbReference>
<keyword evidence="2" id="KW-0521">NADP</keyword>
<evidence type="ECO:0000313" key="6">
    <source>
        <dbReference type="EMBL" id="KKA27722.1"/>
    </source>
</evidence>
<evidence type="ECO:0000313" key="7">
    <source>
        <dbReference type="Proteomes" id="UP000033483"/>
    </source>
</evidence>
<dbReference type="GO" id="GO:0050661">
    <property type="term" value="F:NADP binding"/>
    <property type="evidence" value="ECO:0007669"/>
    <property type="project" value="TreeGrafter"/>
</dbReference>
<dbReference type="SUPFAM" id="SSF48179">
    <property type="entry name" value="6-phosphogluconate dehydrogenase C-terminal domain-like"/>
    <property type="match status" value="1"/>
</dbReference>
<dbReference type="InterPro" id="IPR008927">
    <property type="entry name" value="6-PGluconate_DH-like_C_sf"/>
</dbReference>
<dbReference type="InterPro" id="IPR013328">
    <property type="entry name" value="6PGD_dom2"/>
</dbReference>
<dbReference type="EMBL" id="LAEV01001607">
    <property type="protein sequence ID" value="KKA27722.1"/>
    <property type="molecule type" value="Genomic_DNA"/>
</dbReference>
<keyword evidence="3" id="KW-0560">Oxidoreductase</keyword>
<comment type="similarity">
    <text evidence="1">Belongs to the ketopantoate reductase family.</text>
</comment>
<proteinExistence type="inferred from homology"/>
<sequence>MPPRWLALPEAYASPPRLYAWSARNFPTLTDNKFTSDHSTQSQSHKRIYIIGIGNLGRLFAMCLAKSPTKPPITLVVHRKEQLEEWIRRPGIEILRGDAVINSRNFAVEWWSEDKPRTGPAVEVAHGKTLNHVIVATKASAALRQVDRARRYLGPDSCVAFAQNGMGRMWPPYGTQVMESRFGSLEKSPSWVAMVTKHGVTSLGLFRSRHASEADVAFGTVWDRPGSDSTRYLAGLLVEAPKLEARELPRAELWVHQLEKLVINAVLNPMTAVLRVKNGDIFTDPEGPVGRVVDRLISEASEVVTALIRSDAGRDILGEKADDESLLKRFSHQCLREMIYDLGINTVGENLSSMLQDVKTGKETEVQEFNGWLVETGQFLGLQNPLNTNKALIKLVEAAAVVTPDTIEEQLAAKSQ</sequence>
<dbReference type="GO" id="GO:0005739">
    <property type="term" value="C:mitochondrion"/>
    <property type="evidence" value="ECO:0007669"/>
    <property type="project" value="TreeGrafter"/>
</dbReference>
<dbReference type="AlphaFoldDB" id="A0A0F4ZB10"/>
<dbReference type="PANTHER" id="PTHR43765">
    <property type="entry name" value="2-DEHYDROPANTOATE 2-REDUCTASE-RELATED"/>
    <property type="match status" value="1"/>
</dbReference>
<dbReference type="InterPro" id="IPR013752">
    <property type="entry name" value="KPA_reductase"/>
</dbReference>
<evidence type="ECO:0000256" key="1">
    <source>
        <dbReference type="ARBA" id="ARBA00007870"/>
    </source>
</evidence>
<gene>
    <name evidence="6" type="ORF">TD95_004630</name>
</gene>
<dbReference type="GO" id="GO:0008677">
    <property type="term" value="F:2-dehydropantoate 2-reductase activity"/>
    <property type="evidence" value="ECO:0007669"/>
    <property type="project" value="TreeGrafter"/>
</dbReference>
<dbReference type="PANTHER" id="PTHR43765:SF2">
    <property type="entry name" value="2-DEHYDROPANTOATE 2-REDUCTASE"/>
    <property type="match status" value="1"/>
</dbReference>
<protein>
    <recommendedName>
        <fullName evidence="8">2-dehydropantoate 2-reductase</fullName>
    </recommendedName>
</protein>
<dbReference type="Pfam" id="PF08546">
    <property type="entry name" value="ApbA_C"/>
    <property type="match status" value="1"/>
</dbReference>
<reference evidence="6 7" key="1">
    <citation type="submission" date="2015-03" db="EMBL/GenBank/DDBJ databases">
        <authorList>
            <person name="Radwan O."/>
            <person name="Al-Naeli F.A."/>
            <person name="Rendon G.A."/>
            <person name="Fields C."/>
        </authorList>
    </citation>
    <scope>NUCLEOTIDE SEQUENCE [LARGE SCALE GENOMIC DNA]</scope>
    <source>
        <strain evidence="6">CR-DP1</strain>
    </source>
</reference>
<dbReference type="Gene3D" id="1.10.1040.10">
    <property type="entry name" value="N-(1-d-carboxylethyl)-l-norvaline Dehydrogenase, domain 2"/>
    <property type="match status" value="1"/>
</dbReference>
<evidence type="ECO:0008006" key="8">
    <source>
        <dbReference type="Google" id="ProtNLM"/>
    </source>
</evidence>
<comment type="caution">
    <text evidence="6">The sequence shown here is derived from an EMBL/GenBank/DDBJ whole genome shotgun (WGS) entry which is preliminary data.</text>
</comment>
<dbReference type="InterPro" id="IPR013332">
    <property type="entry name" value="KPR_N"/>
</dbReference>